<dbReference type="EMBL" id="MHLA01000015">
    <property type="protein sequence ID" value="OGY99474.1"/>
    <property type="molecule type" value="Genomic_DNA"/>
</dbReference>
<accession>A0A1G2CDM5</accession>
<feature type="region of interest" description="Disordered" evidence="1">
    <location>
        <begin position="28"/>
        <end position="49"/>
    </location>
</feature>
<dbReference type="Proteomes" id="UP000178880">
    <property type="component" value="Unassembled WGS sequence"/>
</dbReference>
<name>A0A1G2CDM5_9BACT</name>
<sequence>MATNTNTNTNTNMNNFNNFESQELNSAEAVAVATEKQEKSPEKRKFLTPEEQKERIEKIKEEVIDVESYKGIVHLTQIPNLRGLLTFGLQTNLSTAEKRKWGYSGFLGGVPHRNDNIYLTILGGDASVRSWKNIPWSGTEQVVLFFRNNIGKVLHDQYNAGKLHTQNIAGGLLSGEKLTEAQALNTVLENPELFYHHTQTFNTPEISLMNCGLSKEYISGLILSPETRELQRKYNQRWFRPKDPKGLAIARLSRMIKDPNAHLVPLYDHEGNVLWPEYIPYEKVKEMVAEREKQHDQPKT</sequence>
<gene>
    <name evidence="2" type="ORF">A2945_01290</name>
</gene>
<evidence type="ECO:0000313" key="3">
    <source>
        <dbReference type="Proteomes" id="UP000178880"/>
    </source>
</evidence>
<dbReference type="STRING" id="1798650.A2945_01290"/>
<comment type="caution">
    <text evidence="2">The sequence shown here is derived from an EMBL/GenBank/DDBJ whole genome shotgun (WGS) entry which is preliminary data.</text>
</comment>
<dbReference type="AlphaFoldDB" id="A0A1G2CDM5"/>
<evidence type="ECO:0000256" key="1">
    <source>
        <dbReference type="SAM" id="MobiDB-lite"/>
    </source>
</evidence>
<evidence type="ECO:0000313" key="2">
    <source>
        <dbReference type="EMBL" id="OGY99474.1"/>
    </source>
</evidence>
<organism evidence="2 3">
    <name type="scientific">Candidatus Liptonbacteria bacterium RIFCSPLOWO2_01_FULL_52_25</name>
    <dbReference type="NCBI Taxonomy" id="1798650"/>
    <lineage>
        <taxon>Bacteria</taxon>
        <taxon>Candidatus Liptoniibacteriota</taxon>
    </lineage>
</organism>
<feature type="compositionally biased region" description="Basic and acidic residues" evidence="1">
    <location>
        <begin position="35"/>
        <end position="49"/>
    </location>
</feature>
<reference evidence="2 3" key="1">
    <citation type="journal article" date="2016" name="Nat. Commun.">
        <title>Thousands of microbial genomes shed light on interconnected biogeochemical processes in an aquifer system.</title>
        <authorList>
            <person name="Anantharaman K."/>
            <person name="Brown C.T."/>
            <person name="Hug L.A."/>
            <person name="Sharon I."/>
            <person name="Castelle C.J."/>
            <person name="Probst A.J."/>
            <person name="Thomas B.C."/>
            <person name="Singh A."/>
            <person name="Wilkins M.J."/>
            <person name="Karaoz U."/>
            <person name="Brodie E.L."/>
            <person name="Williams K.H."/>
            <person name="Hubbard S.S."/>
            <person name="Banfield J.F."/>
        </authorList>
    </citation>
    <scope>NUCLEOTIDE SEQUENCE [LARGE SCALE GENOMIC DNA]</scope>
</reference>
<proteinExistence type="predicted"/>
<protein>
    <submittedName>
        <fullName evidence="2">Uncharacterized protein</fullName>
    </submittedName>
</protein>